<dbReference type="EMBL" id="LUUB01000094">
    <property type="protein sequence ID" value="OAF02719.1"/>
    <property type="molecule type" value="Genomic_DNA"/>
</dbReference>
<accession>A0A176YC67</accession>
<keyword evidence="3" id="KW-1185">Reference proteome</keyword>
<comment type="caution">
    <text evidence="2">The sequence shown here is derived from an EMBL/GenBank/DDBJ whole genome shotgun (WGS) entry which is preliminary data.</text>
</comment>
<gene>
    <name evidence="2" type="ORF">AYJ54_25945</name>
</gene>
<evidence type="ECO:0000313" key="2">
    <source>
        <dbReference type="EMBL" id="OAF02719.1"/>
    </source>
</evidence>
<evidence type="ECO:0000256" key="1">
    <source>
        <dbReference type="SAM" id="MobiDB-lite"/>
    </source>
</evidence>
<sequence length="134" mass="14302">MHGFEGAGERLLLAGFVALATAGPVSAQSLGPAKPPAERQGTIIGGQPTTNIERCVDVQIGNESAFGCLNQKLRREVDKVNPSFNMPPIDARSPDVRVGNVNEAAVRQQYGSNYGRSAIPYRPPSIPTNVLPHR</sequence>
<proteinExistence type="predicted"/>
<reference evidence="2 3" key="1">
    <citation type="submission" date="2016-03" db="EMBL/GenBank/DDBJ databases">
        <title>Draft Genome Sequence of the Strain BR 10245 (Bradyrhizobium sp.) isolated from nodules of Centrolobium paraense.</title>
        <authorList>
            <person name="Simoes-Araujo J.L.Sr."/>
            <person name="Barauna A.C."/>
            <person name="Silva K."/>
            <person name="Zilli J.E."/>
        </authorList>
    </citation>
    <scope>NUCLEOTIDE SEQUENCE [LARGE SCALE GENOMIC DNA]</scope>
    <source>
        <strain evidence="2 3">BR 10245</strain>
    </source>
</reference>
<feature type="region of interest" description="Disordered" evidence="1">
    <location>
        <begin position="27"/>
        <end position="48"/>
    </location>
</feature>
<dbReference type="STRING" id="1505087.AYJ54_25945"/>
<dbReference type="Proteomes" id="UP000076959">
    <property type="component" value="Unassembled WGS sequence"/>
</dbReference>
<evidence type="ECO:0000313" key="3">
    <source>
        <dbReference type="Proteomes" id="UP000076959"/>
    </source>
</evidence>
<organism evidence="2 3">
    <name type="scientific">Bradyrhizobium centrolobii</name>
    <dbReference type="NCBI Taxonomy" id="1505087"/>
    <lineage>
        <taxon>Bacteria</taxon>
        <taxon>Pseudomonadati</taxon>
        <taxon>Pseudomonadota</taxon>
        <taxon>Alphaproteobacteria</taxon>
        <taxon>Hyphomicrobiales</taxon>
        <taxon>Nitrobacteraceae</taxon>
        <taxon>Bradyrhizobium</taxon>
    </lineage>
</organism>
<protein>
    <submittedName>
        <fullName evidence="2">Uncharacterized protein</fullName>
    </submittedName>
</protein>
<name>A0A176YC67_9BRAD</name>
<dbReference type="AlphaFoldDB" id="A0A176YC67"/>